<feature type="compositionally biased region" description="Basic and acidic residues" evidence="1">
    <location>
        <begin position="629"/>
        <end position="662"/>
    </location>
</feature>
<keyword evidence="4" id="KW-1185">Reference proteome</keyword>
<feature type="region of interest" description="Disordered" evidence="1">
    <location>
        <begin position="271"/>
        <end position="479"/>
    </location>
</feature>
<keyword evidence="2" id="KW-0732">Signal</keyword>
<feature type="chain" id="PRO_5043691762" evidence="2">
    <location>
        <begin position="25"/>
        <end position="784"/>
    </location>
</feature>
<feature type="compositionally biased region" description="Basic and acidic residues" evidence="1">
    <location>
        <begin position="273"/>
        <end position="283"/>
    </location>
</feature>
<sequence length="784" mass="87849">MALRELVLPTLVFASCLLPFCVFGFEDGSHGSASVSKRCECDSVEFWLPERTDGASKLLSYEEIDSNIPNDIKILSKNDVDRGLHLWLPKHCELSSDNALILQKDAGVKSQNIAKDSVEVWTPSVNCMAATLKCKFKTLCIGIETRKEVQSTQRKLLMFKTVASEETFAHRPFAVLLSVLVFCSMIILIALCGKAEKKPRESVAHDSSADIVRMVSSEKVQSLRKTDTVNDEGEIIDIKVEGSGNLDTDSNSNNAKQLVADVDLSSVVVSESEAQKDVGKNSIDEVVLQDNVNDPNTGKAGVEKQKEIDSRGETEEEDKIREGKKDKRKDEKERRDKHKEIKNKDRNKDMRSKRSHTSPEREEKNSSTSKMRFSLKGSSNAYEEPKVKKRDKTKSKKTAESNSPLPNSAFRGDRRSFTNRELPKRPSEERDNPPASAYDTDEEEEEENYECVKIQGGPPRSPGKLNVPSQICDNGSDLDLYDSVDDTKVAKPQTGVGPIPNSDDELEDAYEVVVSKPRPTAPTSAILLTRPPAPELYESVSGDYENPGVTKQRSFSERKPGRSSPQMDAQRKAMSLERRRENAPTPPPLEHMHQIASHQIMIDDIEPYTVTVKKGDHILQETSISTHDWPPKHIEETNLSPEEKDQLYTKVDKEKQKKDRMENPAGDAGIIGDNEVTGRAEATVSVSVVSGEEHQYETMPRTKNSETALEKKDSVQEEHQYEAVARQKDSETTPQKKESSQEEHPYAKVQVKQDSFDLTEDPELYEEVETKKDNTNPKSAPVYV</sequence>
<name>A0A7D9I576_PARCT</name>
<evidence type="ECO:0000313" key="3">
    <source>
        <dbReference type="EMBL" id="CAB3997823.1"/>
    </source>
</evidence>
<feature type="region of interest" description="Disordered" evidence="1">
    <location>
        <begin position="622"/>
        <end position="784"/>
    </location>
</feature>
<dbReference type="EMBL" id="CACRXK020003197">
    <property type="protein sequence ID" value="CAB3997823.1"/>
    <property type="molecule type" value="Genomic_DNA"/>
</dbReference>
<feature type="region of interest" description="Disordered" evidence="1">
    <location>
        <begin position="536"/>
        <end position="590"/>
    </location>
</feature>
<feature type="compositionally biased region" description="Polar residues" evidence="1">
    <location>
        <begin position="366"/>
        <end position="381"/>
    </location>
</feature>
<dbReference type="PROSITE" id="PS51257">
    <property type="entry name" value="PROKAR_LIPOPROTEIN"/>
    <property type="match status" value="1"/>
</dbReference>
<feature type="compositionally biased region" description="Basic and acidic residues" evidence="1">
    <location>
        <begin position="708"/>
        <end position="746"/>
    </location>
</feature>
<organism evidence="3 4">
    <name type="scientific">Paramuricea clavata</name>
    <name type="common">Red gorgonian</name>
    <name type="synonym">Violescent sea-whip</name>
    <dbReference type="NCBI Taxonomy" id="317549"/>
    <lineage>
        <taxon>Eukaryota</taxon>
        <taxon>Metazoa</taxon>
        <taxon>Cnidaria</taxon>
        <taxon>Anthozoa</taxon>
        <taxon>Octocorallia</taxon>
        <taxon>Malacalcyonacea</taxon>
        <taxon>Plexauridae</taxon>
        <taxon>Paramuricea</taxon>
    </lineage>
</organism>
<accession>A0A7D9I576</accession>
<gene>
    <name evidence="3" type="ORF">PACLA_8A023453</name>
</gene>
<reference evidence="3" key="1">
    <citation type="submission" date="2020-04" db="EMBL/GenBank/DDBJ databases">
        <authorList>
            <person name="Alioto T."/>
            <person name="Alioto T."/>
            <person name="Gomez Garrido J."/>
        </authorList>
    </citation>
    <scope>NUCLEOTIDE SEQUENCE</scope>
    <source>
        <strain evidence="3">A484AB</strain>
    </source>
</reference>
<feature type="compositionally biased region" description="Basic and acidic residues" evidence="1">
    <location>
        <begin position="411"/>
        <end position="432"/>
    </location>
</feature>
<feature type="compositionally biased region" description="Acidic residues" evidence="1">
    <location>
        <begin position="439"/>
        <end position="449"/>
    </location>
</feature>
<feature type="compositionally biased region" description="Basic residues" evidence="1">
    <location>
        <begin position="387"/>
        <end position="396"/>
    </location>
</feature>
<dbReference type="OrthoDB" id="6014307at2759"/>
<feature type="signal peptide" evidence="2">
    <location>
        <begin position="1"/>
        <end position="24"/>
    </location>
</feature>
<feature type="compositionally biased region" description="Basic and acidic residues" evidence="1">
    <location>
        <begin position="569"/>
        <end position="582"/>
    </location>
</feature>
<feature type="compositionally biased region" description="Basic and acidic residues" evidence="1">
    <location>
        <begin position="301"/>
        <end position="365"/>
    </location>
</feature>
<dbReference type="AlphaFoldDB" id="A0A7D9I576"/>
<comment type="caution">
    <text evidence="3">The sequence shown here is derived from an EMBL/GenBank/DDBJ whole genome shotgun (WGS) entry which is preliminary data.</text>
</comment>
<protein>
    <submittedName>
        <fullName evidence="3">Uncharacterized protein</fullName>
    </submittedName>
</protein>
<evidence type="ECO:0000256" key="1">
    <source>
        <dbReference type="SAM" id="MobiDB-lite"/>
    </source>
</evidence>
<evidence type="ECO:0000256" key="2">
    <source>
        <dbReference type="SAM" id="SignalP"/>
    </source>
</evidence>
<feature type="compositionally biased region" description="Acidic residues" evidence="1">
    <location>
        <begin position="757"/>
        <end position="767"/>
    </location>
</feature>
<dbReference type="Proteomes" id="UP001152795">
    <property type="component" value="Unassembled WGS sequence"/>
</dbReference>
<evidence type="ECO:0000313" key="4">
    <source>
        <dbReference type="Proteomes" id="UP001152795"/>
    </source>
</evidence>
<proteinExistence type="predicted"/>